<accession>A0A4R5VNP2</accession>
<comment type="similarity">
    <text evidence="1">Belongs to the YggT family.</text>
</comment>
<dbReference type="EMBL" id="SMYO01000008">
    <property type="protein sequence ID" value="TDK59911.1"/>
    <property type="molecule type" value="Genomic_DNA"/>
</dbReference>
<evidence type="ECO:0000256" key="2">
    <source>
        <dbReference type="SAM" id="Phobius"/>
    </source>
</evidence>
<dbReference type="Pfam" id="PF02325">
    <property type="entry name" value="CCB3_YggT"/>
    <property type="match status" value="1"/>
</dbReference>
<evidence type="ECO:0000313" key="4">
    <source>
        <dbReference type="Proteomes" id="UP000295132"/>
    </source>
</evidence>
<dbReference type="AlphaFoldDB" id="A0A4R5VNP2"/>
<protein>
    <submittedName>
        <fullName evidence="3">YggT family protein</fullName>
    </submittedName>
</protein>
<dbReference type="PANTHER" id="PTHR33219">
    <property type="entry name" value="YLMG HOMOLOG PROTEIN 2, CHLOROPLASTIC"/>
    <property type="match status" value="1"/>
</dbReference>
<keyword evidence="2" id="KW-0472">Membrane</keyword>
<name>A0A4R5VNP2_9BACI</name>
<evidence type="ECO:0000256" key="1">
    <source>
        <dbReference type="ARBA" id="ARBA00010894"/>
    </source>
</evidence>
<feature type="transmembrane region" description="Helical" evidence="2">
    <location>
        <begin position="20"/>
        <end position="39"/>
    </location>
</feature>
<gene>
    <name evidence="3" type="ORF">E2K98_18520</name>
</gene>
<dbReference type="GO" id="GO:0016020">
    <property type="term" value="C:membrane"/>
    <property type="evidence" value="ECO:0007669"/>
    <property type="project" value="InterPro"/>
</dbReference>
<comment type="caution">
    <text evidence="3">The sequence shown here is derived from an EMBL/GenBank/DDBJ whole genome shotgun (WGS) entry which is preliminary data.</text>
</comment>
<keyword evidence="2" id="KW-1133">Transmembrane helix</keyword>
<keyword evidence="2" id="KW-0812">Transmembrane</keyword>
<dbReference type="PANTHER" id="PTHR33219:SF14">
    <property type="entry name" value="PROTEIN COFACTOR ASSEMBLY OF COMPLEX C SUBUNIT B CCB3, CHLOROPLASTIC-RELATED"/>
    <property type="match status" value="1"/>
</dbReference>
<dbReference type="Proteomes" id="UP000295132">
    <property type="component" value="Unassembled WGS sequence"/>
</dbReference>
<organism evidence="3 4">
    <name type="scientific">Bacillus salipaludis</name>
    <dbReference type="NCBI Taxonomy" id="2547811"/>
    <lineage>
        <taxon>Bacteria</taxon>
        <taxon>Bacillati</taxon>
        <taxon>Bacillota</taxon>
        <taxon>Bacilli</taxon>
        <taxon>Bacillales</taxon>
        <taxon>Bacillaceae</taxon>
        <taxon>Bacillus</taxon>
    </lineage>
</organism>
<sequence>MGELKLGLTIFQFGQTLFEVYYWLILISIFGSWFPAFHSSKIGGWIGKLVEPYLSIFRRFIPPLGPIDISPIIALFVFNYLSSFALEGLRRSLTFIGV</sequence>
<reference evidence="3 4" key="1">
    <citation type="submission" date="2019-03" db="EMBL/GenBank/DDBJ databases">
        <title>Bacillus niacini sp. nov. a Nicotinate-Metabolizing Mesophile Isolated from Soil.</title>
        <authorList>
            <person name="Zhang G."/>
        </authorList>
    </citation>
    <scope>NUCLEOTIDE SEQUENCE [LARGE SCALE GENOMIC DNA]</scope>
    <source>
        <strain evidence="3 4">WN066</strain>
    </source>
</reference>
<feature type="transmembrane region" description="Helical" evidence="2">
    <location>
        <begin position="60"/>
        <end position="81"/>
    </location>
</feature>
<dbReference type="InterPro" id="IPR003425">
    <property type="entry name" value="CCB3/YggT"/>
</dbReference>
<proteinExistence type="inferred from homology"/>
<evidence type="ECO:0000313" key="3">
    <source>
        <dbReference type="EMBL" id="TDK59911.1"/>
    </source>
</evidence>